<evidence type="ECO:0000256" key="6">
    <source>
        <dbReference type="ARBA" id="ARBA00023125"/>
    </source>
</evidence>
<dbReference type="GO" id="GO:0005524">
    <property type="term" value="F:ATP binding"/>
    <property type="evidence" value="ECO:0007669"/>
    <property type="project" value="UniProtKB-KW"/>
</dbReference>
<keyword evidence="7 9" id="KW-0234">DNA repair</keyword>
<dbReference type="PANTHER" id="PTHR47642:SF5">
    <property type="entry name" value="ATP-DEPENDENT DNA HELICASE"/>
    <property type="match status" value="1"/>
</dbReference>
<evidence type="ECO:0000313" key="12">
    <source>
        <dbReference type="EnsemblMetazoa" id="Aqu2.1.22955_001"/>
    </source>
</evidence>
<comment type="catalytic activity">
    <reaction evidence="9">
        <text>ATP + H2O = ADP + phosphate + H(+)</text>
        <dbReference type="Rhea" id="RHEA:13065"/>
        <dbReference type="ChEBI" id="CHEBI:15377"/>
        <dbReference type="ChEBI" id="CHEBI:15378"/>
        <dbReference type="ChEBI" id="CHEBI:30616"/>
        <dbReference type="ChEBI" id="CHEBI:43474"/>
        <dbReference type="ChEBI" id="CHEBI:456216"/>
        <dbReference type="EC" id="5.6.2.3"/>
    </reaction>
</comment>
<dbReference type="GO" id="GO:0000723">
    <property type="term" value="P:telomere maintenance"/>
    <property type="evidence" value="ECO:0007669"/>
    <property type="project" value="InterPro"/>
</dbReference>
<dbReference type="GO" id="GO:0006281">
    <property type="term" value="P:DNA repair"/>
    <property type="evidence" value="ECO:0007669"/>
    <property type="project" value="UniProtKB-KW"/>
</dbReference>
<accession>A0A1X7U5C5</accession>
<dbReference type="InterPro" id="IPR051055">
    <property type="entry name" value="PIF1_helicase"/>
</dbReference>
<evidence type="ECO:0000256" key="3">
    <source>
        <dbReference type="ARBA" id="ARBA00022801"/>
    </source>
</evidence>
<evidence type="ECO:0000256" key="1">
    <source>
        <dbReference type="ARBA" id="ARBA00022741"/>
    </source>
</evidence>
<keyword evidence="1 9" id="KW-0547">Nucleotide-binding</keyword>
<feature type="domain" description="DNA helicase Pif1-like 2B" evidence="11">
    <location>
        <begin position="751"/>
        <end position="782"/>
    </location>
</feature>
<organism evidence="12">
    <name type="scientific">Amphimedon queenslandica</name>
    <name type="common">Sponge</name>
    <dbReference type="NCBI Taxonomy" id="400682"/>
    <lineage>
        <taxon>Eukaryota</taxon>
        <taxon>Metazoa</taxon>
        <taxon>Porifera</taxon>
        <taxon>Demospongiae</taxon>
        <taxon>Heteroscleromorpha</taxon>
        <taxon>Haplosclerida</taxon>
        <taxon>Niphatidae</taxon>
        <taxon>Amphimedon</taxon>
    </lineage>
</organism>
<evidence type="ECO:0000256" key="9">
    <source>
        <dbReference type="RuleBase" id="RU363044"/>
    </source>
</evidence>
<dbReference type="eggNOG" id="KOG0987">
    <property type="taxonomic scope" value="Eukaryota"/>
</dbReference>
<evidence type="ECO:0000256" key="7">
    <source>
        <dbReference type="ARBA" id="ARBA00023204"/>
    </source>
</evidence>
<comment type="similarity">
    <text evidence="9">Belongs to the helicase family.</text>
</comment>
<evidence type="ECO:0000259" key="11">
    <source>
        <dbReference type="Pfam" id="PF21530"/>
    </source>
</evidence>
<dbReference type="InterPro" id="IPR027417">
    <property type="entry name" value="P-loop_NTPase"/>
</dbReference>
<keyword evidence="6" id="KW-0238">DNA-binding</keyword>
<dbReference type="GO" id="GO:0043139">
    <property type="term" value="F:5'-3' DNA helicase activity"/>
    <property type="evidence" value="ECO:0007669"/>
    <property type="project" value="UniProtKB-EC"/>
</dbReference>
<dbReference type="OMA" id="HRNIAPD"/>
<reference evidence="12" key="1">
    <citation type="submission" date="2017-05" db="UniProtKB">
        <authorList>
            <consortium name="EnsemblMetazoa"/>
        </authorList>
    </citation>
    <scope>IDENTIFICATION</scope>
</reference>
<evidence type="ECO:0000256" key="5">
    <source>
        <dbReference type="ARBA" id="ARBA00022840"/>
    </source>
</evidence>
<dbReference type="AlphaFoldDB" id="A0A1X7U5C5"/>
<protein>
    <recommendedName>
        <fullName evidence="9">ATP-dependent DNA helicase</fullName>
        <ecNumber evidence="9">5.6.2.3</ecNumber>
    </recommendedName>
</protein>
<dbReference type="EC" id="5.6.2.3" evidence="9"/>
<sequence>MGGAPHYHILLWIKNAPVVGIDHPEEVCSFIQDRITCHIPDSNTSPDLNFLVTKYQMHKYSKYCKRNIKVGKTYVSRCRFDLPRPVRDSISMNDVENSLKSCNKIYYLKRNEKEVQVNDYYPLLLKLWRANMDLQYIAERSLSLTEYVTGYVTKAEKSHAQDLWDEVSSCDNIYSRLWKIGQKLLRAKEVGLYEASDLLLGESLYMKSVTAQYVNVYLPHKRSRKIKNYSYLTKMDRSSKDIFNPSIIEDFYPTRPNNMEDVSLYEFVANYNYKLRSKPVLPNHRKFNPMQEAERDDFYYSLIFLFVPFRDESTLVMEGETMEEAFRRHREAYIRGIENHFNKLQKLLEAEHNWKKIVDARNKAGFTEEELPDNKEDDEPQLLGEIMEAVADIADMHINVPNLTLEQREAMLNLDQKRIFDKIKSHLISQKEHEDLLENESSRQLRLDNIKPLRMFISGVGGTGKSFLIEAIKCLVDDIWHPKSSEIMCAIVAPTGIAAFNVGGLTIHRLFQLPIEHEGKTAGYWALNKESQKRIKMTLKNLKIIIVDEVSIVSNLNLAYLHMRLEDIFGTDEWFGSRNILLVGDLLQLPPVNGRPVFNKISNKLVKTRLGAANAVNIWKETVEYDELTINERQKGDETFFKMLDSVRHGCLTDDTIDTLKSRVFNVSIQEKYKELESEGTNPPICLFSKVDACQKINELMLESLETEKIELACVDVVDESGSTAKFDKKQEKKLEKLKDQPSKTAGLETVLSLAVGCRVILRRNIDVTVGLVNGAIGTVMGIYATCISVKFDHIDVPCDIERVASRFMLSKNVYIHKKQFPLILSYAITIH</sequence>
<evidence type="ECO:0000256" key="2">
    <source>
        <dbReference type="ARBA" id="ARBA00022763"/>
    </source>
</evidence>
<dbReference type="Pfam" id="PF21530">
    <property type="entry name" value="Pif1_2B_dom"/>
    <property type="match status" value="1"/>
</dbReference>
<keyword evidence="4 9" id="KW-0347">Helicase</keyword>
<keyword evidence="9" id="KW-0233">DNA recombination</keyword>
<name>A0A1X7U5C5_AMPQE</name>
<dbReference type="Pfam" id="PF05970">
    <property type="entry name" value="PIF1"/>
    <property type="match status" value="1"/>
</dbReference>
<comment type="cofactor">
    <cofactor evidence="9">
        <name>Mg(2+)</name>
        <dbReference type="ChEBI" id="CHEBI:18420"/>
    </cofactor>
</comment>
<proteinExistence type="inferred from homology"/>
<keyword evidence="5 9" id="KW-0067">ATP-binding</keyword>
<dbReference type="Gene3D" id="3.40.50.300">
    <property type="entry name" value="P-loop containing nucleotide triphosphate hydrolases"/>
    <property type="match status" value="1"/>
</dbReference>
<evidence type="ECO:0000256" key="4">
    <source>
        <dbReference type="ARBA" id="ARBA00022806"/>
    </source>
</evidence>
<dbReference type="OrthoDB" id="416437at2759"/>
<dbReference type="InParanoid" id="A0A1X7U5C5"/>
<feature type="domain" description="DNA helicase Pif1-like DEAD-box helicase" evidence="10">
    <location>
        <begin position="452"/>
        <end position="654"/>
    </location>
</feature>
<dbReference type="GO" id="GO:0006310">
    <property type="term" value="P:DNA recombination"/>
    <property type="evidence" value="ECO:0007669"/>
    <property type="project" value="UniProtKB-KW"/>
</dbReference>
<dbReference type="InterPro" id="IPR010285">
    <property type="entry name" value="DNA_helicase_pif1-like_DEAD"/>
</dbReference>
<dbReference type="SUPFAM" id="SSF52540">
    <property type="entry name" value="P-loop containing nucleoside triphosphate hydrolases"/>
    <property type="match status" value="2"/>
</dbReference>
<dbReference type="GO" id="GO:0016887">
    <property type="term" value="F:ATP hydrolysis activity"/>
    <property type="evidence" value="ECO:0007669"/>
    <property type="project" value="RHEA"/>
</dbReference>
<keyword evidence="2 9" id="KW-0227">DNA damage</keyword>
<evidence type="ECO:0000256" key="8">
    <source>
        <dbReference type="ARBA" id="ARBA00023235"/>
    </source>
</evidence>
<dbReference type="PANTHER" id="PTHR47642">
    <property type="entry name" value="ATP-DEPENDENT DNA HELICASE"/>
    <property type="match status" value="1"/>
</dbReference>
<keyword evidence="3 9" id="KW-0378">Hydrolase</keyword>
<keyword evidence="8" id="KW-0413">Isomerase</keyword>
<evidence type="ECO:0000259" key="10">
    <source>
        <dbReference type="Pfam" id="PF05970"/>
    </source>
</evidence>
<dbReference type="EnsemblMetazoa" id="Aqu2.1.22955_001">
    <property type="protein sequence ID" value="Aqu2.1.22955_001"/>
    <property type="gene ID" value="Aqu2.1.22955"/>
</dbReference>
<dbReference type="InterPro" id="IPR049163">
    <property type="entry name" value="Pif1-like_2B_dom"/>
</dbReference>